<keyword evidence="1" id="KW-0175">Coiled coil</keyword>
<feature type="compositionally biased region" description="Low complexity" evidence="2">
    <location>
        <begin position="300"/>
        <end position="311"/>
    </location>
</feature>
<evidence type="ECO:0000256" key="1">
    <source>
        <dbReference type="SAM" id="Coils"/>
    </source>
</evidence>
<reference evidence="3" key="1">
    <citation type="submission" date="2021-01" db="EMBL/GenBank/DDBJ databases">
        <authorList>
            <person name="Corre E."/>
            <person name="Pelletier E."/>
            <person name="Niang G."/>
            <person name="Scheremetjew M."/>
            <person name="Finn R."/>
            <person name="Kale V."/>
            <person name="Holt S."/>
            <person name="Cochrane G."/>
            <person name="Meng A."/>
            <person name="Brown T."/>
            <person name="Cohen L."/>
        </authorList>
    </citation>
    <scope>NUCLEOTIDE SEQUENCE</scope>
    <source>
        <strain evidence="3">CCMP645</strain>
    </source>
</reference>
<feature type="region of interest" description="Disordered" evidence="2">
    <location>
        <begin position="204"/>
        <end position="276"/>
    </location>
</feature>
<feature type="region of interest" description="Disordered" evidence="2">
    <location>
        <begin position="1"/>
        <end position="24"/>
    </location>
</feature>
<organism evidence="3">
    <name type="scientific">Chrysotila carterae</name>
    <name type="common">Marine alga</name>
    <name type="synonym">Syracosphaera carterae</name>
    <dbReference type="NCBI Taxonomy" id="13221"/>
    <lineage>
        <taxon>Eukaryota</taxon>
        <taxon>Haptista</taxon>
        <taxon>Haptophyta</taxon>
        <taxon>Prymnesiophyceae</taxon>
        <taxon>Isochrysidales</taxon>
        <taxon>Isochrysidaceae</taxon>
        <taxon>Chrysotila</taxon>
    </lineage>
</organism>
<gene>
    <name evidence="3" type="ORF">PCAR00345_LOCUS22626</name>
</gene>
<feature type="coiled-coil region" evidence="1">
    <location>
        <begin position="123"/>
        <end position="150"/>
    </location>
</feature>
<evidence type="ECO:0000256" key="2">
    <source>
        <dbReference type="SAM" id="MobiDB-lite"/>
    </source>
</evidence>
<dbReference type="EMBL" id="HBIZ01035524">
    <property type="protein sequence ID" value="CAE0770014.1"/>
    <property type="molecule type" value="Transcribed_RNA"/>
</dbReference>
<accession>A0A7S4BLU6</accession>
<feature type="compositionally biased region" description="Low complexity" evidence="2">
    <location>
        <begin position="1"/>
        <end position="16"/>
    </location>
</feature>
<feature type="compositionally biased region" description="Basic and acidic residues" evidence="2">
    <location>
        <begin position="215"/>
        <end position="229"/>
    </location>
</feature>
<proteinExistence type="predicted"/>
<feature type="region of interest" description="Disordered" evidence="2">
    <location>
        <begin position="293"/>
        <end position="320"/>
    </location>
</feature>
<protein>
    <submittedName>
        <fullName evidence="3">Uncharacterized protein</fullName>
    </submittedName>
</protein>
<evidence type="ECO:0000313" key="3">
    <source>
        <dbReference type="EMBL" id="CAE0770014.1"/>
    </source>
</evidence>
<feature type="compositionally biased region" description="Basic and acidic residues" evidence="2">
    <location>
        <begin position="264"/>
        <end position="274"/>
    </location>
</feature>
<feature type="compositionally biased region" description="Low complexity" evidence="2">
    <location>
        <begin position="245"/>
        <end position="261"/>
    </location>
</feature>
<feature type="compositionally biased region" description="Low complexity" evidence="2">
    <location>
        <begin position="205"/>
        <end position="214"/>
    </location>
</feature>
<name>A0A7S4BLU6_CHRCT</name>
<dbReference type="AlphaFoldDB" id="A0A7S4BLU6"/>
<sequence length="401" mass="42505">MPSRALSPSLACAAPPSGRPTERQPLSTAYALGHIPPDLSSSPQPHLSRHDADLIASSRAHLALCIDRLRAAPIRTSVFRMETSQPCPAPVAAAVSTSTGSTICKPSTSVSSATAIGLLKRKLVEVERLRLESESKLKAVEAELAIEKREHTRTTAKLSQLLAKRGAGGAADEQAARDVSALRDAVLTLRRLLHAEREETHRLRAAAAKGPARPAGERHVPLDPQREITPDFSGHASAHAAPRVGSGARGASAQPAARANACNDGERPSAKRSLDVGADAQIAKSLSARTSRTGCRLATRRAQSASSCQSDSDPHRESLPRTHALRAARTRERALRACSSAAEVALELASLCTAPLCSCQRLLAQFLATRWRVRSLESACASLGPNTRHDLSRPPKTSTSC</sequence>